<keyword evidence="4 9" id="KW-0521">NADP</keyword>
<feature type="domain" description="1-deoxy-D-xylulose 5-phosphate reductoisomerase N-terminal" evidence="10">
    <location>
        <begin position="12"/>
        <end position="142"/>
    </location>
</feature>
<dbReference type="KEGG" id="kso:CKSOR_00309"/>
<name>A0A3Q8F3I3_9PROT</name>
<feature type="binding site" evidence="9">
    <location>
        <position position="217"/>
    </location>
    <ligand>
        <name>1-deoxy-D-xylulose 5-phosphate</name>
        <dbReference type="ChEBI" id="CHEBI:57792"/>
    </ligand>
</feature>
<evidence type="ECO:0000313" key="14">
    <source>
        <dbReference type="Proteomes" id="UP000266796"/>
    </source>
</evidence>
<evidence type="ECO:0000256" key="6">
    <source>
        <dbReference type="ARBA" id="ARBA00023211"/>
    </source>
</evidence>
<feature type="binding site" evidence="9">
    <location>
        <position position="160"/>
    </location>
    <ligand>
        <name>Mn(2+)</name>
        <dbReference type="ChEBI" id="CHEBI:29035"/>
    </ligand>
</feature>
<dbReference type="NCBIfam" id="TIGR00243">
    <property type="entry name" value="Dxr"/>
    <property type="match status" value="1"/>
</dbReference>
<dbReference type="PANTHER" id="PTHR30525">
    <property type="entry name" value="1-DEOXY-D-XYLULOSE 5-PHOSPHATE REDUCTOISOMERASE"/>
    <property type="match status" value="1"/>
</dbReference>
<dbReference type="EMBL" id="CP025628">
    <property type="protein sequence ID" value="AWD32430.1"/>
    <property type="molecule type" value="Genomic_DNA"/>
</dbReference>
<dbReference type="InterPro" id="IPR003821">
    <property type="entry name" value="DXP_reductoisomerase"/>
</dbReference>
<dbReference type="HAMAP" id="MF_00183">
    <property type="entry name" value="DXP_reductoisom"/>
    <property type="match status" value="1"/>
</dbReference>
<feature type="binding site" evidence="9">
    <location>
        <position position="235"/>
    </location>
    <ligand>
        <name>1-deoxy-D-xylulose 5-phosphate</name>
        <dbReference type="ChEBI" id="CHEBI:57792"/>
    </ligand>
</feature>
<feature type="domain" description="1-deoxy-D-xylulose 5-phosphate reductoisomerase C-terminal" evidence="11">
    <location>
        <begin position="156"/>
        <end position="247"/>
    </location>
</feature>
<dbReference type="SUPFAM" id="SSF55347">
    <property type="entry name" value="Glyceraldehyde-3-phosphate dehydrogenase-like, C-terminal domain"/>
    <property type="match status" value="1"/>
</dbReference>
<keyword evidence="5 9" id="KW-0560">Oxidoreductase</keyword>
<dbReference type="Proteomes" id="UP000266796">
    <property type="component" value="Chromosome"/>
</dbReference>
<feature type="binding site" evidence="9">
    <location>
        <position position="236"/>
    </location>
    <ligand>
        <name>1-deoxy-D-xylulose 5-phosphate</name>
        <dbReference type="ChEBI" id="CHEBI:57792"/>
    </ligand>
</feature>
<evidence type="ECO:0000259" key="11">
    <source>
        <dbReference type="Pfam" id="PF08436"/>
    </source>
</evidence>
<feature type="binding site" evidence="9">
    <location>
        <position position="162"/>
    </location>
    <ligand>
        <name>Mn(2+)</name>
        <dbReference type="ChEBI" id="CHEBI:29035"/>
    </ligand>
</feature>
<dbReference type="Pfam" id="PF02670">
    <property type="entry name" value="DXP_reductoisom"/>
    <property type="match status" value="1"/>
</dbReference>
<feature type="binding site" evidence="9">
    <location>
        <position position="162"/>
    </location>
    <ligand>
        <name>1-deoxy-D-xylulose 5-phosphate</name>
        <dbReference type="ChEBI" id="CHEBI:57792"/>
    </ligand>
</feature>
<feature type="binding site" evidence="9">
    <location>
        <position position="21"/>
    </location>
    <ligand>
        <name>NADPH</name>
        <dbReference type="ChEBI" id="CHEBI:57783"/>
    </ligand>
</feature>
<organism evidence="13 14">
    <name type="scientific">Candidatus Kinetoplastidibacterium kentomonadis</name>
    <dbReference type="NCBI Taxonomy" id="1576550"/>
    <lineage>
        <taxon>Bacteria</taxon>
        <taxon>Pseudomonadati</taxon>
        <taxon>Pseudomonadota</taxon>
        <taxon>Betaproteobacteria</taxon>
        <taxon>Candidatus Kinetoplastidibacterium</taxon>
    </lineage>
</organism>
<evidence type="ECO:0000256" key="3">
    <source>
        <dbReference type="ARBA" id="ARBA00022723"/>
    </source>
</evidence>
<comment type="catalytic activity">
    <reaction evidence="8">
        <text>2-C-methyl-D-erythritol 4-phosphate + NADP(+) = 1-deoxy-D-xylulose 5-phosphate + NADPH + H(+)</text>
        <dbReference type="Rhea" id="RHEA:13717"/>
        <dbReference type="ChEBI" id="CHEBI:15378"/>
        <dbReference type="ChEBI" id="CHEBI:57783"/>
        <dbReference type="ChEBI" id="CHEBI:57792"/>
        <dbReference type="ChEBI" id="CHEBI:58262"/>
        <dbReference type="ChEBI" id="CHEBI:58349"/>
        <dbReference type="EC" id="1.1.1.267"/>
    </reaction>
    <physiologicalReaction direction="right-to-left" evidence="8">
        <dbReference type="Rhea" id="RHEA:13719"/>
    </physiologicalReaction>
</comment>
<comment type="pathway">
    <text evidence="1 9">Isoprenoid biosynthesis; isopentenyl diphosphate biosynthesis via DXP pathway; isopentenyl diphosphate from 1-deoxy-D-xylulose 5-phosphate: step 1/6.</text>
</comment>
<dbReference type="GO" id="GO:0051484">
    <property type="term" value="P:isopentenyl diphosphate biosynthetic process, methylerythritol 4-phosphate pathway involved in terpenoid biosynthetic process"/>
    <property type="evidence" value="ECO:0007669"/>
    <property type="project" value="UniProtKB-ARBA"/>
</dbReference>
<dbReference type="GO" id="GO:0070402">
    <property type="term" value="F:NADPH binding"/>
    <property type="evidence" value="ECO:0007669"/>
    <property type="project" value="InterPro"/>
</dbReference>
<dbReference type="SUPFAM" id="SSF69055">
    <property type="entry name" value="1-deoxy-D-xylulose-5-phosphate reductoisomerase, C-terminal domain"/>
    <property type="match status" value="1"/>
</dbReference>
<feature type="binding site" evidence="9">
    <location>
        <position position="136"/>
    </location>
    <ligand>
        <name>NADPH</name>
        <dbReference type="ChEBI" id="CHEBI:57783"/>
    </ligand>
</feature>
<dbReference type="UniPathway" id="UPA00056">
    <property type="reaction ID" value="UER00092"/>
</dbReference>
<gene>
    <name evidence="9 13" type="primary">dxr</name>
    <name evidence="13" type="ORF">CKSOR_00309</name>
</gene>
<feature type="binding site" evidence="9">
    <location>
        <position position="230"/>
    </location>
    <ligand>
        <name>1-deoxy-D-xylulose 5-phosphate</name>
        <dbReference type="ChEBI" id="CHEBI:57792"/>
    </ligand>
</feature>
<feature type="binding site" evidence="9">
    <location>
        <position position="134"/>
    </location>
    <ligand>
        <name>NADPH</name>
        <dbReference type="ChEBI" id="CHEBI:57783"/>
    </ligand>
</feature>
<feature type="domain" description="DXP reductoisomerase C-terminal" evidence="12">
    <location>
        <begin position="279"/>
        <end position="401"/>
    </location>
</feature>
<keyword evidence="7 9" id="KW-0414">Isoprene biosynthesis</keyword>
<feature type="binding site" evidence="9">
    <location>
        <position position="19"/>
    </location>
    <ligand>
        <name>NADPH</name>
        <dbReference type="ChEBI" id="CHEBI:57783"/>
    </ligand>
</feature>
<keyword evidence="6 9" id="KW-0464">Manganese</keyword>
<evidence type="ECO:0000256" key="8">
    <source>
        <dbReference type="ARBA" id="ARBA00048543"/>
    </source>
</evidence>
<feature type="binding site" evidence="9">
    <location>
        <position position="18"/>
    </location>
    <ligand>
        <name>NADPH</name>
        <dbReference type="ChEBI" id="CHEBI:57783"/>
    </ligand>
</feature>
<dbReference type="OrthoDB" id="9806546at2"/>
<evidence type="ECO:0000256" key="9">
    <source>
        <dbReference type="HAMAP-Rule" id="MF_00183"/>
    </source>
</evidence>
<dbReference type="GO" id="GO:0016853">
    <property type="term" value="F:isomerase activity"/>
    <property type="evidence" value="ECO:0007669"/>
    <property type="project" value="UniProtKB-KW"/>
</dbReference>
<dbReference type="GO" id="GO:0030604">
    <property type="term" value="F:1-deoxy-D-xylulose-5-phosphate reductoisomerase activity"/>
    <property type="evidence" value="ECO:0007669"/>
    <property type="project" value="UniProtKB-UniRule"/>
</dbReference>
<feature type="binding site" evidence="9">
    <location>
        <position position="239"/>
    </location>
    <ligand>
        <name>1-deoxy-D-xylulose 5-phosphate</name>
        <dbReference type="ChEBI" id="CHEBI:57792"/>
    </ligand>
</feature>
<protein>
    <recommendedName>
        <fullName evidence="9">1-deoxy-D-xylulose 5-phosphate reductoisomerase</fullName>
        <shortName evidence="9">DXP reductoisomerase</shortName>
        <ecNumber evidence="9">1.1.1.267</ecNumber>
    </recommendedName>
    <alternativeName>
        <fullName evidence="9">1-deoxyxylulose-5-phosphate reductoisomerase</fullName>
    </alternativeName>
    <alternativeName>
        <fullName evidence="9">2-C-methyl-D-erythritol 4-phosphate synthase</fullName>
    </alternativeName>
</protein>
<evidence type="ECO:0000259" key="12">
    <source>
        <dbReference type="Pfam" id="PF13288"/>
    </source>
</evidence>
<evidence type="ECO:0000313" key="13">
    <source>
        <dbReference type="EMBL" id="AWD32430.1"/>
    </source>
</evidence>
<dbReference type="PANTHER" id="PTHR30525:SF0">
    <property type="entry name" value="1-DEOXY-D-XYLULOSE 5-PHOSPHATE REDUCTOISOMERASE, CHLOROPLASTIC"/>
    <property type="match status" value="1"/>
</dbReference>
<evidence type="ECO:0000256" key="1">
    <source>
        <dbReference type="ARBA" id="ARBA00005094"/>
    </source>
</evidence>
<evidence type="ECO:0000256" key="4">
    <source>
        <dbReference type="ARBA" id="ARBA00022857"/>
    </source>
</evidence>
<dbReference type="InterPro" id="IPR026877">
    <property type="entry name" value="DXPR_C"/>
</dbReference>
<comment type="function">
    <text evidence="9">Catalyzes the NADPH-dependent rearrangement and reduction of 1-deoxy-D-xylulose-5-phosphate (DXP) to 2-C-methyl-D-erythritol 4-phosphate (MEP).</text>
</comment>
<feature type="binding site" evidence="9">
    <location>
        <position position="161"/>
    </location>
    <ligand>
        <name>1-deoxy-D-xylulose 5-phosphate</name>
        <dbReference type="ChEBI" id="CHEBI:57792"/>
    </ligand>
</feature>
<comment type="cofactor">
    <cofactor evidence="9">
        <name>Mg(2+)</name>
        <dbReference type="ChEBI" id="CHEBI:18420"/>
    </cofactor>
    <cofactor evidence="9">
        <name>Mn(2+)</name>
        <dbReference type="ChEBI" id="CHEBI:29035"/>
    </cofactor>
</comment>
<keyword evidence="13" id="KW-0413">Isomerase</keyword>
<sequence length="414" mass="46661">MWSIILKNIKNVVILGSTGSIGSNTLDVINDHPDKLNLFCISGFSNIDKLAYQSIKYKSEFVIVPDQKSYKYFSEYCKNKYGFIFSKILIGNQALIDIVSDSYCDIVVSAIVGLAGLSSTLAAANAGKKILLANKESLVAAGHLFMNSISIHKAEIIPIDSEHNAIFQCLNYSSKYNKNNNNVKYINKLWLTASGGPFRLYTTHQLQNVTAEDTCKHPTWKMGKKISVDSATLFNKCLEIIESYWLFNIDYNNIDVLVHPQSIVHAIVEYIDGSSLAQLSNPDMRIPISYALGFPERIHNKAFHLDLSKVKNLEFYKPDIIKFPCLSLYKTVLNIGQGGCVAMNAANEIAVNWFLKNTIKFTSIYLVIIEAINWYIININKFSKDCSNLDEILLIDNEIRKFTESFISKNINKL</sequence>
<keyword evidence="3 9" id="KW-0479">Metal-binding</keyword>
<dbReference type="EC" id="1.1.1.267" evidence="9"/>
<dbReference type="Gene3D" id="3.40.50.720">
    <property type="entry name" value="NAD(P)-binding Rossmann-like Domain"/>
    <property type="match status" value="1"/>
</dbReference>
<proteinExistence type="inferred from homology"/>
<evidence type="ECO:0000256" key="2">
    <source>
        <dbReference type="ARBA" id="ARBA00006825"/>
    </source>
</evidence>
<feature type="binding site" evidence="9">
    <location>
        <position position="20"/>
    </location>
    <ligand>
        <name>NADPH</name>
        <dbReference type="ChEBI" id="CHEBI:57783"/>
    </ligand>
</feature>
<dbReference type="InterPro" id="IPR036291">
    <property type="entry name" value="NAD(P)-bd_dom_sf"/>
</dbReference>
<feature type="binding site" evidence="9">
    <location>
        <position position="135"/>
    </location>
    <ligand>
        <name>1-deoxy-D-xylulose 5-phosphate</name>
        <dbReference type="ChEBI" id="CHEBI:57792"/>
    </ligand>
</feature>
<evidence type="ECO:0000256" key="7">
    <source>
        <dbReference type="ARBA" id="ARBA00023229"/>
    </source>
</evidence>
<keyword evidence="14" id="KW-1185">Reference proteome</keyword>
<dbReference type="Gene3D" id="1.10.1740.10">
    <property type="match status" value="1"/>
</dbReference>
<dbReference type="FunFam" id="3.40.50.720:FF:000045">
    <property type="entry name" value="1-deoxy-D-xylulose 5-phosphate reductoisomerase"/>
    <property type="match status" value="1"/>
</dbReference>
<feature type="binding site" evidence="9">
    <location>
        <position position="223"/>
    </location>
    <ligand>
        <name>NADPH</name>
        <dbReference type="ChEBI" id="CHEBI:57783"/>
    </ligand>
</feature>
<dbReference type="Pfam" id="PF08436">
    <property type="entry name" value="DXP_redisom_C"/>
    <property type="match status" value="1"/>
</dbReference>
<dbReference type="InterPro" id="IPR013512">
    <property type="entry name" value="DXP_reductoisomerase_N"/>
</dbReference>
<evidence type="ECO:0000259" key="10">
    <source>
        <dbReference type="Pfam" id="PF02670"/>
    </source>
</evidence>
<dbReference type="AlphaFoldDB" id="A0A3Q8F3I3"/>
<feature type="binding site" evidence="9">
    <location>
        <position position="194"/>
    </location>
    <ligand>
        <name>1-deoxy-D-xylulose 5-phosphate</name>
        <dbReference type="ChEBI" id="CHEBI:57792"/>
    </ligand>
</feature>
<comment type="caution">
    <text evidence="9">Lacks conserved residue(s) required for the propagation of feature annotation.</text>
</comment>
<accession>A0A3Q8F3I3</accession>
<evidence type="ECO:0000256" key="5">
    <source>
        <dbReference type="ARBA" id="ARBA00023002"/>
    </source>
</evidence>
<dbReference type="InterPro" id="IPR036169">
    <property type="entry name" value="DXPR_C_sf"/>
</dbReference>
<reference evidence="13 14" key="1">
    <citation type="journal article" date="2018" name="Parasitology">
        <title>The reduced genome of Candidatus Kinetoplastibacterium sorsogonicusi, the endosymbiont of Kentomonas sorsogonicus (Trypanosomatidae): loss of the haem-synthesis pathway.</title>
        <authorList>
            <person name="Silva F.M."/>
            <person name="Kostygov A.Y."/>
            <person name="Spodareva V.V."/>
            <person name="Butenko A."/>
            <person name="Tossou R."/>
            <person name="Lukes J."/>
            <person name="Yurchenko V."/>
            <person name="Alves J.M.P."/>
        </authorList>
    </citation>
    <scope>NUCLEOTIDE SEQUENCE [LARGE SCALE GENOMIC DNA]</scope>
    <source>
        <strain evidence="13 14">MF-08</strain>
    </source>
</reference>
<keyword evidence="9" id="KW-0460">Magnesium</keyword>
<dbReference type="Pfam" id="PF13288">
    <property type="entry name" value="DXPR_C"/>
    <property type="match status" value="1"/>
</dbReference>
<dbReference type="SUPFAM" id="SSF51735">
    <property type="entry name" value="NAD(P)-binding Rossmann-fold domains"/>
    <property type="match status" value="1"/>
</dbReference>
<dbReference type="PIRSF" id="PIRSF006205">
    <property type="entry name" value="Dxp_reductismrs"/>
    <property type="match status" value="1"/>
</dbReference>
<feature type="binding site" evidence="9">
    <location>
        <position position="239"/>
    </location>
    <ligand>
        <name>Mn(2+)</name>
        <dbReference type="ChEBI" id="CHEBI:29035"/>
    </ligand>
</feature>
<feature type="binding site" evidence="9">
    <location>
        <position position="46"/>
    </location>
    <ligand>
        <name>NADPH</name>
        <dbReference type="ChEBI" id="CHEBI:57783"/>
    </ligand>
</feature>
<comment type="similarity">
    <text evidence="2 9">Belongs to the DXR family.</text>
</comment>
<dbReference type="GO" id="GO:0030145">
    <property type="term" value="F:manganese ion binding"/>
    <property type="evidence" value="ECO:0007669"/>
    <property type="project" value="TreeGrafter"/>
</dbReference>
<dbReference type="InterPro" id="IPR013644">
    <property type="entry name" value="DXP_reductoisomerase_C"/>
</dbReference>